<evidence type="ECO:0000313" key="7">
    <source>
        <dbReference type="EMBL" id="CAK1595991.1"/>
    </source>
</evidence>
<evidence type="ECO:0000256" key="2">
    <source>
        <dbReference type="ARBA" id="ARBA00022475"/>
    </source>
</evidence>
<evidence type="ECO:0000256" key="3">
    <source>
        <dbReference type="ARBA" id="ARBA00022692"/>
    </source>
</evidence>
<dbReference type="Pfam" id="PF08395">
    <property type="entry name" value="7tm_7"/>
    <property type="match status" value="1"/>
</dbReference>
<evidence type="ECO:0000256" key="1">
    <source>
        <dbReference type="ARBA" id="ARBA00004651"/>
    </source>
</evidence>
<feature type="transmembrane region" description="Helical" evidence="6">
    <location>
        <begin position="117"/>
        <end position="134"/>
    </location>
</feature>
<dbReference type="InterPro" id="IPR013604">
    <property type="entry name" value="7TM_chemorcpt"/>
</dbReference>
<dbReference type="EMBL" id="CAVLGL010000093">
    <property type="protein sequence ID" value="CAK1595991.1"/>
    <property type="molecule type" value="Genomic_DNA"/>
</dbReference>
<keyword evidence="8" id="KW-1185">Reference proteome</keyword>
<gene>
    <name evidence="7" type="ORF">PARMNEM_LOCUS15398</name>
</gene>
<reference evidence="7 8" key="1">
    <citation type="submission" date="2023-11" db="EMBL/GenBank/DDBJ databases">
        <authorList>
            <person name="Hedman E."/>
            <person name="Englund M."/>
            <person name="Stromberg M."/>
            <person name="Nyberg Akerstrom W."/>
            <person name="Nylinder S."/>
            <person name="Jareborg N."/>
            <person name="Kallberg Y."/>
            <person name="Kronander E."/>
        </authorList>
    </citation>
    <scope>NUCLEOTIDE SEQUENCE [LARGE SCALE GENOMIC DNA]</scope>
</reference>
<name>A0AAV1LKL5_9NEOP</name>
<comment type="caution">
    <text evidence="7">The sequence shown here is derived from an EMBL/GenBank/DDBJ whole genome shotgun (WGS) entry which is preliminary data.</text>
</comment>
<proteinExistence type="predicted"/>
<organism evidence="7 8">
    <name type="scientific">Parnassius mnemosyne</name>
    <name type="common">clouded apollo</name>
    <dbReference type="NCBI Taxonomy" id="213953"/>
    <lineage>
        <taxon>Eukaryota</taxon>
        <taxon>Metazoa</taxon>
        <taxon>Ecdysozoa</taxon>
        <taxon>Arthropoda</taxon>
        <taxon>Hexapoda</taxon>
        <taxon>Insecta</taxon>
        <taxon>Pterygota</taxon>
        <taxon>Neoptera</taxon>
        <taxon>Endopterygota</taxon>
        <taxon>Lepidoptera</taxon>
        <taxon>Glossata</taxon>
        <taxon>Ditrysia</taxon>
        <taxon>Papilionoidea</taxon>
        <taxon>Papilionidae</taxon>
        <taxon>Parnassiinae</taxon>
        <taxon>Parnassini</taxon>
        <taxon>Parnassius</taxon>
        <taxon>Driopa</taxon>
    </lineage>
</organism>
<accession>A0AAV1LKL5</accession>
<dbReference type="Proteomes" id="UP001314205">
    <property type="component" value="Unassembled WGS sequence"/>
</dbReference>
<keyword evidence="4 6" id="KW-1133">Transmembrane helix</keyword>
<evidence type="ECO:0000256" key="4">
    <source>
        <dbReference type="ARBA" id="ARBA00022989"/>
    </source>
</evidence>
<evidence type="ECO:0000256" key="6">
    <source>
        <dbReference type="SAM" id="Phobius"/>
    </source>
</evidence>
<dbReference type="GO" id="GO:0050909">
    <property type="term" value="P:sensory perception of taste"/>
    <property type="evidence" value="ECO:0007669"/>
    <property type="project" value="InterPro"/>
</dbReference>
<evidence type="ECO:0008006" key="9">
    <source>
        <dbReference type="Google" id="ProtNLM"/>
    </source>
</evidence>
<keyword evidence="2" id="KW-1003">Cell membrane</keyword>
<comment type="subcellular location">
    <subcellularLocation>
        <location evidence="1">Cell membrane</location>
        <topology evidence="1">Multi-pass membrane protein</topology>
    </subcellularLocation>
</comment>
<feature type="transmembrane region" description="Helical" evidence="6">
    <location>
        <begin position="73"/>
        <end position="97"/>
    </location>
</feature>
<evidence type="ECO:0000256" key="5">
    <source>
        <dbReference type="ARBA" id="ARBA00023136"/>
    </source>
</evidence>
<dbReference type="AlphaFoldDB" id="A0AAV1LKL5"/>
<sequence>MVLYSILYILSEQVKCVIRLVVNETKVVYKISEEIKSADITRVVSPRERYEKIQQWSVLYTRLAEATRIFNRIFGFQITVMLTTAISYISIYIYSMVFMSVDGYIKTDIFMKIGTKLIYYNIEIFFLSIAAQRLQNDVTDLKRSLAMLLTYSLQDYEVYRATKDLLRLVFNRQLQIQAFGSITVDMSLPPASIILFTTYTVIALQFNNVL</sequence>
<dbReference type="GO" id="GO:0005886">
    <property type="term" value="C:plasma membrane"/>
    <property type="evidence" value="ECO:0007669"/>
    <property type="project" value="UniProtKB-SubCell"/>
</dbReference>
<evidence type="ECO:0000313" key="8">
    <source>
        <dbReference type="Proteomes" id="UP001314205"/>
    </source>
</evidence>
<protein>
    <recommendedName>
        <fullName evidence="9">Gustatory receptor</fullName>
    </recommendedName>
</protein>
<keyword evidence="3 6" id="KW-0812">Transmembrane</keyword>
<keyword evidence="5 6" id="KW-0472">Membrane</keyword>